<evidence type="ECO:0000256" key="1">
    <source>
        <dbReference type="ARBA" id="ARBA00007825"/>
    </source>
</evidence>
<dbReference type="Gene3D" id="2.60.130.10">
    <property type="entry name" value="Aromatic compound dioxygenase"/>
    <property type="match status" value="1"/>
</dbReference>
<dbReference type="Proteomes" id="UP000192917">
    <property type="component" value="Unassembled WGS sequence"/>
</dbReference>
<dbReference type="RefSeq" id="WP_085126021.1">
    <property type="nucleotide sequence ID" value="NZ_FWZX01000036.1"/>
</dbReference>
<dbReference type="NCBIfam" id="TIGR02423">
    <property type="entry name" value="protocat_alph"/>
    <property type="match status" value="1"/>
</dbReference>
<evidence type="ECO:0000313" key="6">
    <source>
        <dbReference type="Proteomes" id="UP000192917"/>
    </source>
</evidence>
<dbReference type="CDD" id="cd03463">
    <property type="entry name" value="3_4-PCD_alpha"/>
    <property type="match status" value="1"/>
</dbReference>
<reference evidence="5 6" key="1">
    <citation type="submission" date="2017-04" db="EMBL/GenBank/DDBJ databases">
        <authorList>
            <person name="Afonso C.L."/>
            <person name="Miller P.J."/>
            <person name="Scott M.A."/>
            <person name="Spackman E."/>
            <person name="Goraichik I."/>
            <person name="Dimitrov K.M."/>
            <person name="Suarez D.L."/>
            <person name="Swayne D.E."/>
        </authorList>
    </citation>
    <scope>NUCLEOTIDE SEQUENCE [LARGE SCALE GENOMIC DNA]</scope>
    <source>
        <strain evidence="5 6">USBA 355</strain>
    </source>
</reference>
<dbReference type="InterPro" id="IPR000627">
    <property type="entry name" value="Intradiol_dOase_C"/>
</dbReference>
<evidence type="ECO:0000313" key="5">
    <source>
        <dbReference type="EMBL" id="SMF77272.1"/>
    </source>
</evidence>
<keyword evidence="2 5" id="KW-0223">Dioxygenase</keyword>
<dbReference type="Pfam" id="PF00775">
    <property type="entry name" value="Dioxygenase_C"/>
    <property type="match status" value="1"/>
</dbReference>
<dbReference type="GO" id="GO:0018578">
    <property type="term" value="F:protocatechuate 3,4-dioxygenase activity"/>
    <property type="evidence" value="ECO:0007669"/>
    <property type="project" value="InterPro"/>
</dbReference>
<organism evidence="5 6">
    <name type="scientific">Tistlia consotensis USBA 355</name>
    <dbReference type="NCBI Taxonomy" id="560819"/>
    <lineage>
        <taxon>Bacteria</taxon>
        <taxon>Pseudomonadati</taxon>
        <taxon>Pseudomonadota</taxon>
        <taxon>Alphaproteobacteria</taxon>
        <taxon>Rhodospirillales</taxon>
        <taxon>Rhodovibrionaceae</taxon>
        <taxon>Tistlia</taxon>
    </lineage>
</organism>
<comment type="similarity">
    <text evidence="1">Belongs to the intradiol ring-cleavage dioxygenase family.</text>
</comment>
<keyword evidence="3" id="KW-0560">Oxidoreductase</keyword>
<dbReference type="SUPFAM" id="SSF49482">
    <property type="entry name" value="Aromatic compound dioxygenase"/>
    <property type="match status" value="1"/>
</dbReference>
<sequence length="211" mass="22775">MSKTAYPFRQLQETPSQTAGPYLHIGMAPAAAGLPERSQQLDNVIAGAAVEGERIRIEGYVIDGAGHKVKDAAVEVWQADAKGRFPTAPLGESAFRGWGRAVCDFETGIYWFETVKPGPVPGRAGPDGKPAVSAPHLSLWVVARGINIGLSTRLYFDDEAGANAQDPVLKLVEHVGRRDTLVAKLEKRAGESVYRFDIVLQGEGETVFFDV</sequence>
<proteinExistence type="inferred from homology"/>
<dbReference type="PANTHER" id="PTHR33711">
    <property type="entry name" value="DIOXYGENASE, PUTATIVE (AFU_ORTHOLOGUE AFUA_2G02910)-RELATED"/>
    <property type="match status" value="1"/>
</dbReference>
<protein>
    <submittedName>
        <fullName evidence="5">Protocatechuate 3,4-dioxygenase, alpha subunit</fullName>
    </submittedName>
</protein>
<name>A0A1Y6CT23_9PROT</name>
<dbReference type="STRING" id="560819.SAMN05428998_13655"/>
<evidence type="ECO:0000259" key="4">
    <source>
        <dbReference type="PROSITE" id="PS00083"/>
    </source>
</evidence>
<dbReference type="PANTHER" id="PTHR33711:SF9">
    <property type="entry name" value="PROTOCATECHUATE 3,4-DIOXYGENASE ALPHA CHAIN"/>
    <property type="match status" value="1"/>
</dbReference>
<dbReference type="PROSITE" id="PS00083">
    <property type="entry name" value="INTRADIOL_DIOXYGENAS"/>
    <property type="match status" value="1"/>
</dbReference>
<keyword evidence="6" id="KW-1185">Reference proteome</keyword>
<accession>A0A1Y6CT23</accession>
<feature type="domain" description="Intradiol ring-cleavage dioxygenases" evidence="4">
    <location>
        <begin position="57"/>
        <end position="85"/>
    </location>
</feature>
<gene>
    <name evidence="5" type="ORF">SAMN05428998_13655</name>
</gene>
<dbReference type="InterPro" id="IPR015889">
    <property type="entry name" value="Intradiol_dOase_core"/>
</dbReference>
<dbReference type="AlphaFoldDB" id="A0A1Y6CT23"/>
<dbReference type="InterPro" id="IPR050770">
    <property type="entry name" value="Intradiol_RC_Dioxygenase"/>
</dbReference>
<evidence type="ECO:0000256" key="2">
    <source>
        <dbReference type="ARBA" id="ARBA00022964"/>
    </source>
</evidence>
<evidence type="ECO:0000256" key="3">
    <source>
        <dbReference type="ARBA" id="ARBA00023002"/>
    </source>
</evidence>
<dbReference type="EMBL" id="FWZX01000036">
    <property type="protein sequence ID" value="SMF77272.1"/>
    <property type="molecule type" value="Genomic_DNA"/>
</dbReference>
<dbReference type="GO" id="GO:0008199">
    <property type="term" value="F:ferric iron binding"/>
    <property type="evidence" value="ECO:0007669"/>
    <property type="project" value="InterPro"/>
</dbReference>
<dbReference type="InterPro" id="IPR012786">
    <property type="entry name" value="Protocat_dOase_a"/>
</dbReference>